<dbReference type="EMBL" id="ACGK02000001">
    <property type="protein sequence ID" value="EGF23619.1"/>
    <property type="molecule type" value="Genomic_DNA"/>
</dbReference>
<dbReference type="OrthoDB" id="3185716at2"/>
<dbReference type="RefSeq" id="WP_006302747.1">
    <property type="nucleotide sequence ID" value="NZ_ACGK02000001.1"/>
</dbReference>
<evidence type="ECO:0000256" key="2">
    <source>
        <dbReference type="ARBA" id="ARBA00022840"/>
    </source>
</evidence>
<dbReference type="PANTHER" id="PTHR43384:SF6">
    <property type="entry name" value="SEPTUM SITE-DETERMINING PROTEIN MIND HOMOLOG, CHLOROPLASTIC"/>
    <property type="match status" value="1"/>
</dbReference>
<keyword evidence="1" id="KW-0547">Nucleotide-binding</keyword>
<evidence type="ECO:0000259" key="4">
    <source>
        <dbReference type="Pfam" id="PF01656"/>
    </source>
</evidence>
<evidence type="ECO:0000256" key="1">
    <source>
        <dbReference type="ARBA" id="ARBA00022741"/>
    </source>
</evidence>
<evidence type="ECO:0000256" key="3">
    <source>
        <dbReference type="SAM" id="MobiDB-lite"/>
    </source>
</evidence>
<accession>F1T4H5</accession>
<evidence type="ECO:0000313" key="6">
    <source>
        <dbReference type="Proteomes" id="UP000005947"/>
    </source>
</evidence>
<dbReference type="Gene3D" id="3.40.50.300">
    <property type="entry name" value="P-loop containing nucleotide triphosphate hydrolases"/>
    <property type="match status" value="1"/>
</dbReference>
<dbReference type="InterPro" id="IPR050625">
    <property type="entry name" value="ParA/MinD_ATPase"/>
</dbReference>
<dbReference type="Proteomes" id="UP000005947">
    <property type="component" value="Unassembled WGS sequence"/>
</dbReference>
<dbReference type="AlphaFoldDB" id="F1T4H5"/>
<dbReference type="GO" id="GO:0009898">
    <property type="term" value="C:cytoplasmic side of plasma membrane"/>
    <property type="evidence" value="ECO:0007669"/>
    <property type="project" value="TreeGrafter"/>
</dbReference>
<dbReference type="GO" id="GO:0005829">
    <property type="term" value="C:cytosol"/>
    <property type="evidence" value="ECO:0007669"/>
    <property type="project" value="TreeGrafter"/>
</dbReference>
<comment type="caution">
    <text evidence="5">The sequence shown here is derived from an EMBL/GenBank/DDBJ whole genome shotgun (WGS) entry which is preliminary data.</text>
</comment>
<proteinExistence type="predicted"/>
<dbReference type="PANTHER" id="PTHR43384">
    <property type="entry name" value="SEPTUM SITE-DETERMINING PROTEIN MIND HOMOLOG, CHLOROPLASTIC-RELATED"/>
    <property type="match status" value="1"/>
</dbReference>
<reference evidence="5 6" key="1">
    <citation type="submission" date="2011-02" db="EMBL/GenBank/DDBJ databases">
        <authorList>
            <person name="Muzny D."/>
            <person name="Qin X."/>
            <person name="Buhay C."/>
            <person name="Dugan-Rocha S."/>
            <person name="Ding Y."/>
            <person name="Chen G."/>
            <person name="Hawes A."/>
            <person name="Holder M."/>
            <person name="Jhangiani S."/>
            <person name="Johnson A."/>
            <person name="Khan Z."/>
            <person name="Li Z."/>
            <person name="Liu W."/>
            <person name="Liu X."/>
            <person name="Perez L."/>
            <person name="Shen H."/>
            <person name="Wang Q."/>
            <person name="Watt J."/>
            <person name="Xi L."/>
            <person name="Xin Y."/>
            <person name="Zhou J."/>
            <person name="Deng J."/>
            <person name="Jiang H."/>
            <person name="Liu Y."/>
            <person name="Qu J."/>
            <person name="Song X.-Z."/>
            <person name="Zhang L."/>
            <person name="Villasana D."/>
            <person name="Johnson A."/>
            <person name="Liu J."/>
            <person name="Liyanage D."/>
            <person name="Lorensuhewa L."/>
            <person name="Robinson T."/>
            <person name="Song A."/>
            <person name="Song B.-B."/>
            <person name="Dinh H."/>
            <person name="Thornton R."/>
            <person name="Coyle M."/>
            <person name="Francisco L."/>
            <person name="Jackson L."/>
            <person name="Javaid M."/>
            <person name="Korchina V."/>
            <person name="Kovar C."/>
            <person name="Mata R."/>
            <person name="Mathew T."/>
            <person name="Ngo R."/>
            <person name="Nguyen L."/>
            <person name="Nguyen N."/>
            <person name="Okwuonu G."/>
            <person name="Ongeri F."/>
            <person name="Pham C."/>
            <person name="Simmons D."/>
            <person name="Wilczek-Boney K."/>
            <person name="Hale W."/>
            <person name="Jakkamsetti A."/>
            <person name="Pham P."/>
            <person name="Ruth R."/>
            <person name="San Lucas F."/>
            <person name="Warren J."/>
            <person name="Zhang J."/>
            <person name="Zhao Z."/>
            <person name="Zhou C."/>
            <person name="Zhu D."/>
            <person name="Lee S."/>
            <person name="Bess C."/>
            <person name="Blankenburg K."/>
            <person name="Forbes L."/>
            <person name="Fu Q."/>
            <person name="Gubbala S."/>
            <person name="Hirani K."/>
            <person name="Jayaseelan J.C."/>
            <person name="Lara F."/>
            <person name="Munidasa M."/>
            <person name="Palculict T."/>
            <person name="Patil S."/>
            <person name="Pu L.-L."/>
            <person name="Saada N."/>
            <person name="Tang L."/>
            <person name="Weissenberger G."/>
            <person name="Zhu Y."/>
            <person name="Hemphill L."/>
            <person name="Shang Y."/>
            <person name="Youmans B."/>
            <person name="Ayvaz T."/>
            <person name="Ross M."/>
            <person name="Santibanez J."/>
            <person name="Aqrawi P."/>
            <person name="Gross S."/>
            <person name="Joshi V."/>
            <person name="Fowler G."/>
            <person name="Nazareth L."/>
            <person name="Reid J."/>
            <person name="Worley K."/>
            <person name="Petrosino J."/>
            <person name="Highlander S."/>
            <person name="Gibbs R."/>
        </authorList>
    </citation>
    <scope>NUCLEOTIDE SEQUENCE [LARGE SCALE GENOMIC DNA]</scope>
    <source>
        <strain evidence="5 6">DSM 15829</strain>
    </source>
</reference>
<dbReference type="eggNOG" id="COG0455">
    <property type="taxonomic scope" value="Bacteria"/>
</dbReference>
<feature type="domain" description="CobQ/CobB/MinD/ParA nucleotide binding" evidence="4">
    <location>
        <begin position="338"/>
        <end position="426"/>
    </location>
</feature>
<dbReference type="GO" id="GO:0005524">
    <property type="term" value="F:ATP binding"/>
    <property type="evidence" value="ECO:0007669"/>
    <property type="project" value="UniProtKB-KW"/>
</dbReference>
<protein>
    <recommendedName>
        <fullName evidence="4">CobQ/CobB/MinD/ParA nucleotide binding domain-containing protein</fullName>
    </recommendedName>
</protein>
<evidence type="ECO:0000313" key="5">
    <source>
        <dbReference type="EMBL" id="EGF23619.1"/>
    </source>
</evidence>
<keyword evidence="6" id="KW-1185">Reference proteome</keyword>
<dbReference type="GO" id="GO:0016887">
    <property type="term" value="F:ATP hydrolysis activity"/>
    <property type="evidence" value="ECO:0007669"/>
    <property type="project" value="TreeGrafter"/>
</dbReference>
<organism evidence="5 6">
    <name type="scientific">Fannyhessea vaginae DSM 15829</name>
    <dbReference type="NCBI Taxonomy" id="525256"/>
    <lineage>
        <taxon>Bacteria</taxon>
        <taxon>Bacillati</taxon>
        <taxon>Actinomycetota</taxon>
        <taxon>Coriobacteriia</taxon>
        <taxon>Coriobacteriales</taxon>
        <taxon>Atopobiaceae</taxon>
        <taxon>Fannyhessea</taxon>
    </lineage>
</organism>
<feature type="region of interest" description="Disordered" evidence="3">
    <location>
        <begin position="274"/>
        <end position="305"/>
    </location>
</feature>
<dbReference type="InterPro" id="IPR002586">
    <property type="entry name" value="CobQ/CobB/MinD/ParA_Nub-bd_dom"/>
</dbReference>
<dbReference type="GeneID" id="93210172"/>
<sequence>MVQTLQHMEHATISHYFDDGLQLRNYVRIQNLTSCAVMVGLTASGVSDVNLAAALVMDGCARVVLVGRCISGSLRSRALQAGIHDVWDIGSAVCAEEQSNTQISTYEHVSLPQSDTVSQASSRILNSEEVTPSQTITFDEVYQNLQTLLSQFSALVKASHEMSSSTGKSFTTATDACLSTDNQRLLIDNSQDMLDIDDDDIFKDTLHVNLSPSKGINRVQQERCANDVHDEDHYVNQVDQMCAFVPMPQKPAVSTSSASLQTATSDTESIMFPSTTSPASIPTPTSSAPTAVSTTKPTTSSSTTVPASAAEPIAFSPVSALQQTQTATSYELGAAPIISFVSGRGGMGKTALVATCAELARDMGFRIALLDFDLSGGNLAFCFGVKRPYDLSRISHDVMCDDLIAKSATLIDDACLLWGPCEKPEMAETISPHIGAILRYVTHNFDLVFADTSTTFTDAVAQVVQASTRVAIVHDDLPDAISALAKTAALAVRLGVPRTRICRIDNFSNPHSRFDIDFGRSEIGLEGAQAYKIVDGGMDIHELLATGHVRELIQVHNAYVKSVQAMLTEFIHDLALKPSNSTEAYAPASAKNSIKGRKLHLAFFNRHKEAM</sequence>
<dbReference type="GO" id="GO:0051782">
    <property type="term" value="P:negative regulation of cell division"/>
    <property type="evidence" value="ECO:0007669"/>
    <property type="project" value="TreeGrafter"/>
</dbReference>
<dbReference type="SUPFAM" id="SSF52540">
    <property type="entry name" value="P-loop containing nucleoside triphosphate hydrolases"/>
    <property type="match status" value="1"/>
</dbReference>
<dbReference type="InterPro" id="IPR027417">
    <property type="entry name" value="P-loop_NTPase"/>
</dbReference>
<gene>
    <name evidence="5" type="ORF">HMPREF0091_10566</name>
</gene>
<keyword evidence="2" id="KW-0067">ATP-binding</keyword>
<dbReference type="Pfam" id="PF01656">
    <property type="entry name" value="CbiA"/>
    <property type="match status" value="1"/>
</dbReference>
<name>F1T4H5_9ACTN</name>